<dbReference type="PANTHER" id="PTHR33495">
    <property type="entry name" value="ANTI-SIGMA FACTOR ANTAGONIST TM_1081-RELATED-RELATED"/>
    <property type="match status" value="1"/>
</dbReference>
<organism evidence="3 4">
    <name type="scientific">Tahibacter amnicola</name>
    <dbReference type="NCBI Taxonomy" id="2976241"/>
    <lineage>
        <taxon>Bacteria</taxon>
        <taxon>Pseudomonadati</taxon>
        <taxon>Pseudomonadota</taxon>
        <taxon>Gammaproteobacteria</taxon>
        <taxon>Lysobacterales</taxon>
        <taxon>Rhodanobacteraceae</taxon>
        <taxon>Tahibacter</taxon>
    </lineage>
</organism>
<gene>
    <name evidence="3" type="ORF">N4264_03565</name>
</gene>
<evidence type="ECO:0000313" key="4">
    <source>
        <dbReference type="Proteomes" id="UP001064632"/>
    </source>
</evidence>
<protein>
    <submittedName>
        <fullName evidence="3">STAS domain-containing protein</fullName>
    </submittedName>
</protein>
<dbReference type="CDD" id="cd07043">
    <property type="entry name" value="STAS_anti-anti-sigma_factors"/>
    <property type="match status" value="1"/>
</dbReference>
<feature type="domain" description="STAS" evidence="2">
    <location>
        <begin position="3"/>
        <end position="111"/>
    </location>
</feature>
<evidence type="ECO:0000256" key="1">
    <source>
        <dbReference type="SAM" id="MobiDB-lite"/>
    </source>
</evidence>
<dbReference type="PROSITE" id="PS50801">
    <property type="entry name" value="STAS"/>
    <property type="match status" value="1"/>
</dbReference>
<keyword evidence="4" id="KW-1185">Reference proteome</keyword>
<accession>A0ABY6BHD7</accession>
<dbReference type="Proteomes" id="UP001064632">
    <property type="component" value="Chromosome"/>
</dbReference>
<dbReference type="EMBL" id="CP104694">
    <property type="protein sequence ID" value="UXI68743.1"/>
    <property type="molecule type" value="Genomic_DNA"/>
</dbReference>
<dbReference type="RefSeq" id="WP_261695702.1">
    <property type="nucleotide sequence ID" value="NZ_CP104694.1"/>
</dbReference>
<feature type="region of interest" description="Disordered" evidence="1">
    <location>
        <begin position="151"/>
        <end position="191"/>
    </location>
</feature>
<dbReference type="PANTHER" id="PTHR33495:SF2">
    <property type="entry name" value="ANTI-SIGMA FACTOR ANTAGONIST TM_1081-RELATED"/>
    <property type="match status" value="1"/>
</dbReference>
<dbReference type="Gene3D" id="3.30.750.24">
    <property type="entry name" value="STAS domain"/>
    <property type="match status" value="1"/>
</dbReference>
<dbReference type="InterPro" id="IPR002645">
    <property type="entry name" value="STAS_dom"/>
</dbReference>
<dbReference type="Pfam" id="PF01740">
    <property type="entry name" value="STAS"/>
    <property type="match status" value="1"/>
</dbReference>
<dbReference type="InterPro" id="IPR036513">
    <property type="entry name" value="STAS_dom_sf"/>
</dbReference>
<feature type="compositionally biased region" description="Basic residues" evidence="1">
    <location>
        <begin position="182"/>
        <end position="191"/>
    </location>
</feature>
<proteinExistence type="predicted"/>
<reference evidence="3" key="1">
    <citation type="submission" date="2022-09" db="EMBL/GenBank/DDBJ databases">
        <title>Tahibacter sp. nov., isolated from a fresh water.</title>
        <authorList>
            <person name="Baek J.H."/>
            <person name="Lee J.K."/>
            <person name="Kim J.M."/>
            <person name="Jeon C.O."/>
        </authorList>
    </citation>
    <scope>NUCLEOTIDE SEQUENCE</scope>
    <source>
        <strain evidence="3">W38</strain>
    </source>
</reference>
<evidence type="ECO:0000259" key="2">
    <source>
        <dbReference type="PROSITE" id="PS50801"/>
    </source>
</evidence>
<name>A0ABY6BHD7_9GAMM</name>
<sequence length="191" mass="20090">MGLEIVTEQQGQVHVLLLGGRLDAEGAVDLELALQELEGAGARYFLFDLTALNYASSAGIKVLAHLADRLRGKGTTWLAGVPDSLREIFTQPELAQRLPVYADRRSALARHSQAQLDPRLVSAATELMGAPAADSAAAGGGASDLTQAAARLLGAKTAPERVETRNPTPLPPGREPAGLAAKLKRWLGPKS</sequence>
<evidence type="ECO:0000313" key="3">
    <source>
        <dbReference type="EMBL" id="UXI68743.1"/>
    </source>
</evidence>
<dbReference type="SUPFAM" id="SSF52091">
    <property type="entry name" value="SpoIIaa-like"/>
    <property type="match status" value="1"/>
</dbReference>